<keyword evidence="1" id="KW-0472">Membrane</keyword>
<reference evidence="2 3" key="1">
    <citation type="journal article" date="2018" name="Nat. Ecol. Evol.">
        <title>Pezizomycetes genomes reveal the molecular basis of ectomycorrhizal truffle lifestyle.</title>
        <authorList>
            <person name="Murat C."/>
            <person name="Payen T."/>
            <person name="Noel B."/>
            <person name="Kuo A."/>
            <person name="Morin E."/>
            <person name="Chen J."/>
            <person name="Kohler A."/>
            <person name="Krizsan K."/>
            <person name="Balestrini R."/>
            <person name="Da Silva C."/>
            <person name="Montanini B."/>
            <person name="Hainaut M."/>
            <person name="Levati E."/>
            <person name="Barry K.W."/>
            <person name="Belfiori B."/>
            <person name="Cichocki N."/>
            <person name="Clum A."/>
            <person name="Dockter R.B."/>
            <person name="Fauchery L."/>
            <person name="Guy J."/>
            <person name="Iotti M."/>
            <person name="Le Tacon F."/>
            <person name="Lindquist E.A."/>
            <person name="Lipzen A."/>
            <person name="Malagnac F."/>
            <person name="Mello A."/>
            <person name="Molinier V."/>
            <person name="Miyauchi S."/>
            <person name="Poulain J."/>
            <person name="Riccioni C."/>
            <person name="Rubini A."/>
            <person name="Sitrit Y."/>
            <person name="Splivallo R."/>
            <person name="Traeger S."/>
            <person name="Wang M."/>
            <person name="Zifcakova L."/>
            <person name="Wipf D."/>
            <person name="Zambonelli A."/>
            <person name="Paolocci F."/>
            <person name="Nowrousian M."/>
            <person name="Ottonello S."/>
            <person name="Baldrian P."/>
            <person name="Spatafora J.W."/>
            <person name="Henrissat B."/>
            <person name="Nagy L.G."/>
            <person name="Aury J.M."/>
            <person name="Wincker P."/>
            <person name="Grigoriev I.V."/>
            <person name="Bonfante P."/>
            <person name="Martin F.M."/>
        </authorList>
    </citation>
    <scope>NUCLEOTIDE SEQUENCE [LARGE SCALE GENOMIC DNA]</scope>
    <source>
        <strain evidence="2 3">ATCC MYA-4762</strain>
    </source>
</reference>
<dbReference type="EMBL" id="ML121535">
    <property type="protein sequence ID" value="RPB26094.1"/>
    <property type="molecule type" value="Genomic_DNA"/>
</dbReference>
<dbReference type="AlphaFoldDB" id="A0A3N4LT40"/>
<dbReference type="InParanoid" id="A0A3N4LT40"/>
<proteinExistence type="predicted"/>
<feature type="transmembrane region" description="Helical" evidence="1">
    <location>
        <begin position="12"/>
        <end position="33"/>
    </location>
</feature>
<feature type="transmembrane region" description="Helical" evidence="1">
    <location>
        <begin position="80"/>
        <end position="98"/>
    </location>
</feature>
<accession>A0A3N4LT40</accession>
<organism evidence="2 3">
    <name type="scientific">Terfezia boudieri ATCC MYA-4762</name>
    <dbReference type="NCBI Taxonomy" id="1051890"/>
    <lineage>
        <taxon>Eukaryota</taxon>
        <taxon>Fungi</taxon>
        <taxon>Dikarya</taxon>
        <taxon>Ascomycota</taxon>
        <taxon>Pezizomycotina</taxon>
        <taxon>Pezizomycetes</taxon>
        <taxon>Pezizales</taxon>
        <taxon>Pezizaceae</taxon>
        <taxon>Terfezia</taxon>
    </lineage>
</organism>
<sequence length="136" mass="15728">MTYSTIALMMDKVTVILILVAGFLSLLTIYYSLHRLCTINITLTKPKSVLWHLPFFAAIALTTLTIYLTIAFTRDQAASIPILVTSFILIFTIYYFLYRCCNLSYNSTLSCEWLFMYCEWLFGFFGGTHVRYGHKI</sequence>
<keyword evidence="1" id="KW-0812">Transmembrane</keyword>
<evidence type="ECO:0000313" key="3">
    <source>
        <dbReference type="Proteomes" id="UP000267821"/>
    </source>
</evidence>
<dbReference type="OrthoDB" id="10292356at2759"/>
<keyword evidence="1" id="KW-1133">Transmembrane helix</keyword>
<dbReference type="Proteomes" id="UP000267821">
    <property type="component" value="Unassembled WGS sequence"/>
</dbReference>
<keyword evidence="3" id="KW-1185">Reference proteome</keyword>
<name>A0A3N4LT40_9PEZI</name>
<gene>
    <name evidence="2" type="ORF">L211DRAFT_693697</name>
</gene>
<protein>
    <submittedName>
        <fullName evidence="2">Uncharacterized protein</fullName>
    </submittedName>
</protein>
<evidence type="ECO:0000256" key="1">
    <source>
        <dbReference type="SAM" id="Phobius"/>
    </source>
</evidence>
<evidence type="ECO:0000313" key="2">
    <source>
        <dbReference type="EMBL" id="RPB26094.1"/>
    </source>
</evidence>
<feature type="transmembrane region" description="Helical" evidence="1">
    <location>
        <begin position="53"/>
        <end position="73"/>
    </location>
</feature>